<dbReference type="SUPFAM" id="SSF101898">
    <property type="entry name" value="NHL repeat"/>
    <property type="match status" value="1"/>
</dbReference>
<evidence type="ECO:0000313" key="1">
    <source>
        <dbReference type="EMBL" id="HFI91774.1"/>
    </source>
</evidence>
<dbReference type="Gene3D" id="2.60.40.4070">
    <property type="match status" value="1"/>
</dbReference>
<dbReference type="Pfam" id="PF17164">
    <property type="entry name" value="DUF5122"/>
    <property type="match status" value="7"/>
</dbReference>
<gene>
    <name evidence="1" type="ORF">ENS31_09655</name>
</gene>
<accession>A0A7V3E811</accession>
<dbReference type="PANTHER" id="PTHR42754:SF1">
    <property type="entry name" value="LIPOPROTEIN"/>
    <property type="match status" value="1"/>
</dbReference>
<proteinExistence type="predicted"/>
<reference evidence="1" key="1">
    <citation type="journal article" date="2020" name="mSystems">
        <title>Genome- and Community-Level Interaction Insights into Carbon Utilization and Element Cycling Functions of Hydrothermarchaeota in Hydrothermal Sediment.</title>
        <authorList>
            <person name="Zhou Z."/>
            <person name="Liu Y."/>
            <person name="Xu W."/>
            <person name="Pan J."/>
            <person name="Luo Z.H."/>
            <person name="Li M."/>
        </authorList>
    </citation>
    <scope>NUCLEOTIDE SEQUENCE [LARGE SCALE GENOMIC DNA]</scope>
    <source>
        <strain evidence="1">SpSt-479</strain>
    </source>
</reference>
<organism evidence="1">
    <name type="scientific">Ignavibacterium album</name>
    <dbReference type="NCBI Taxonomy" id="591197"/>
    <lineage>
        <taxon>Bacteria</taxon>
        <taxon>Pseudomonadati</taxon>
        <taxon>Ignavibacteriota</taxon>
        <taxon>Ignavibacteria</taxon>
        <taxon>Ignavibacteriales</taxon>
        <taxon>Ignavibacteriaceae</taxon>
        <taxon>Ignavibacterium</taxon>
    </lineage>
</organism>
<dbReference type="EMBL" id="DSUJ01000008">
    <property type="protein sequence ID" value="HFI91774.1"/>
    <property type="molecule type" value="Genomic_DNA"/>
</dbReference>
<dbReference type="NCBIfam" id="TIGR02608">
    <property type="entry name" value="delta_60_rpt"/>
    <property type="match status" value="7"/>
</dbReference>
<dbReference type="InterPro" id="IPR013431">
    <property type="entry name" value="Delta_60_rpt"/>
</dbReference>
<dbReference type="NCBIfam" id="TIGR04183">
    <property type="entry name" value="Por_Secre_tail"/>
    <property type="match status" value="1"/>
</dbReference>
<dbReference type="AlphaFoldDB" id="A0A7V3E811"/>
<comment type="caution">
    <text evidence="1">The sequence shown here is derived from an EMBL/GenBank/DDBJ whole genome shotgun (WGS) entry which is preliminary data.</text>
</comment>
<dbReference type="PANTHER" id="PTHR42754">
    <property type="entry name" value="ENDOGLUCANASE"/>
    <property type="match status" value="1"/>
</dbReference>
<protein>
    <submittedName>
        <fullName evidence="1">T9SS type A sorting domain-containing protein</fullName>
    </submittedName>
</protein>
<name>A0A7V3E811_9BACT</name>
<dbReference type="InterPro" id="IPR026444">
    <property type="entry name" value="Secre_tail"/>
</dbReference>
<dbReference type="Gene3D" id="2.80.10.50">
    <property type="match status" value="3"/>
</dbReference>
<sequence>MLQIIQLKISLFTILIFLSQITNISAQSFFDNNFGNNGIQIPIITLINNGFWSASIQKDNKIVLTGWAYTDEETPSDISLVRLTENGETDTSFNPSGLFGIGNGTWEDAYSSAIQKDGKILIAGRYFNGNSWDFIIIRFNEDGSLDSSFNGKGYFIKDFFGKDDRCFSIDIQSDGKTVACGFAERFNWDFAVLRLNPDGTIDTTFGEKGIRVLNIGSYNDVAFSVKAQNDGKIIVCGWTYIFGSWDFALLRLNSDGSLDTTFNTNGIVTTDYHHLYNTAHSIAIQSDGKYIVAGYTNKPRSSDTDIMVVRYNQDGNIDKTFGNNGIVLIDNDAADDFAWVVNTDSFDKILVGGIATINNNKNLSIIRLNSNGFPDISFGERGKFIYKIFGYDEEVRDLVIQPDGKILLTGYFSDRKIKKGFAIRFNNPYNLINSNPDILINNFPNPFNTSTKITYIIRPDFASTNKIYLPVTIKVFDILGREIETLVDDFQEPGYYEVIFPSNKYSDKLSSGIYFYRIDINGFTKTNKMILVR</sequence>